<reference evidence="3" key="1">
    <citation type="submission" date="2012-12" db="EMBL/GenBank/DDBJ databases">
        <authorList>
            <person name="Hellsten U."/>
            <person name="Grimwood J."/>
            <person name="Chapman J.A."/>
            <person name="Shapiro H."/>
            <person name="Aerts A."/>
            <person name="Otillar R.P."/>
            <person name="Terry A.Y."/>
            <person name="Boore J.L."/>
            <person name="Simakov O."/>
            <person name="Marletaz F."/>
            <person name="Cho S.-J."/>
            <person name="Edsinger-Gonzales E."/>
            <person name="Havlak P."/>
            <person name="Kuo D.-H."/>
            <person name="Larsson T."/>
            <person name="Lv J."/>
            <person name="Arendt D."/>
            <person name="Savage R."/>
            <person name="Osoegawa K."/>
            <person name="de Jong P."/>
            <person name="Lindberg D.R."/>
            <person name="Seaver E.C."/>
            <person name="Weisblat D.A."/>
            <person name="Putnam N.H."/>
            <person name="Grigoriev I.V."/>
            <person name="Rokhsar D.S."/>
        </authorList>
    </citation>
    <scope>NUCLEOTIDE SEQUENCE</scope>
    <source>
        <strain evidence="3">I ESC-2004</strain>
    </source>
</reference>
<dbReference type="EMBL" id="KB299236">
    <property type="protein sequence ID" value="ELU08206.1"/>
    <property type="molecule type" value="Genomic_DNA"/>
</dbReference>
<accession>R7UXS3</accession>
<proteinExistence type="predicted"/>
<protein>
    <submittedName>
        <fullName evidence="1 2">Uncharacterized protein</fullName>
    </submittedName>
</protein>
<reference evidence="1 3" key="2">
    <citation type="journal article" date="2013" name="Nature">
        <title>Insights into bilaterian evolution from three spiralian genomes.</title>
        <authorList>
            <person name="Simakov O."/>
            <person name="Marletaz F."/>
            <person name="Cho S.J."/>
            <person name="Edsinger-Gonzales E."/>
            <person name="Havlak P."/>
            <person name="Hellsten U."/>
            <person name="Kuo D.H."/>
            <person name="Larsson T."/>
            <person name="Lv J."/>
            <person name="Arendt D."/>
            <person name="Savage R."/>
            <person name="Osoegawa K."/>
            <person name="de Jong P."/>
            <person name="Grimwood J."/>
            <person name="Chapman J.A."/>
            <person name="Shapiro H."/>
            <person name="Aerts A."/>
            <person name="Otillar R.P."/>
            <person name="Terry A.Y."/>
            <person name="Boore J.L."/>
            <person name="Grigoriev I.V."/>
            <person name="Lindberg D.R."/>
            <person name="Seaver E.C."/>
            <person name="Weisblat D.A."/>
            <person name="Putnam N.H."/>
            <person name="Rokhsar D.S."/>
        </authorList>
    </citation>
    <scope>NUCLEOTIDE SEQUENCE</scope>
    <source>
        <strain evidence="1 3">I ESC-2004</strain>
    </source>
</reference>
<sequence length="145" mass="16565">MAGNWKCHQNDDEDDVNQRTLYLHSGPEMELTFEVIQKLHTTLSKNVTVLKWWYKGCKPSTSHESNVHFDSTTTLNKNELIKMGLQFPFTGKYNGDSKDIAALVDLPVSDFGMQQQTEELRLLLDCLRSKTPKGHGLTSVFFQQT</sequence>
<name>R7UXS3_CAPTE</name>
<dbReference type="HOGENOM" id="CLU_1788666_0_0_1"/>
<evidence type="ECO:0000313" key="2">
    <source>
        <dbReference type="EnsemblMetazoa" id="CapteP197523"/>
    </source>
</evidence>
<evidence type="ECO:0000313" key="1">
    <source>
        <dbReference type="EMBL" id="ELU08206.1"/>
    </source>
</evidence>
<dbReference type="Proteomes" id="UP000014760">
    <property type="component" value="Unassembled WGS sequence"/>
</dbReference>
<gene>
    <name evidence="1" type="ORF">CAPTEDRAFT_197523</name>
</gene>
<evidence type="ECO:0000313" key="3">
    <source>
        <dbReference type="Proteomes" id="UP000014760"/>
    </source>
</evidence>
<dbReference type="EnsemblMetazoa" id="CapteT197523">
    <property type="protein sequence ID" value="CapteP197523"/>
    <property type="gene ID" value="CapteG197523"/>
</dbReference>
<dbReference type="AlphaFoldDB" id="R7UXS3"/>
<keyword evidence="3" id="KW-1185">Reference proteome</keyword>
<organism evidence="1">
    <name type="scientific">Capitella teleta</name>
    <name type="common">Polychaete worm</name>
    <dbReference type="NCBI Taxonomy" id="283909"/>
    <lineage>
        <taxon>Eukaryota</taxon>
        <taxon>Metazoa</taxon>
        <taxon>Spiralia</taxon>
        <taxon>Lophotrochozoa</taxon>
        <taxon>Annelida</taxon>
        <taxon>Polychaeta</taxon>
        <taxon>Sedentaria</taxon>
        <taxon>Scolecida</taxon>
        <taxon>Capitellidae</taxon>
        <taxon>Capitella</taxon>
    </lineage>
</organism>
<reference evidence="2" key="3">
    <citation type="submission" date="2015-06" db="UniProtKB">
        <authorList>
            <consortium name="EnsemblMetazoa"/>
        </authorList>
    </citation>
    <scope>IDENTIFICATION</scope>
</reference>
<dbReference type="EMBL" id="AMQN01006821">
    <property type="status" value="NOT_ANNOTATED_CDS"/>
    <property type="molecule type" value="Genomic_DNA"/>
</dbReference>